<dbReference type="InterPro" id="IPR023198">
    <property type="entry name" value="PGP-like_dom2"/>
</dbReference>
<dbReference type="GO" id="GO:0046295">
    <property type="term" value="P:glycolate biosynthetic process"/>
    <property type="evidence" value="ECO:0007669"/>
    <property type="project" value="UniProtKB-UniRule"/>
</dbReference>
<dbReference type="NCBIfam" id="TIGR01449">
    <property type="entry name" value="PGP_bact"/>
    <property type="match status" value="1"/>
</dbReference>
<feature type="binding site" evidence="10">
    <location>
        <position position="55"/>
    </location>
    <ligand>
        <name>Mg(2+)</name>
        <dbReference type="ChEBI" id="CHEBI:18420"/>
    </ligand>
</feature>
<dbReference type="PANTHER" id="PTHR43434:SF1">
    <property type="entry name" value="PHOSPHOGLYCOLATE PHOSPHATASE"/>
    <property type="match status" value="1"/>
</dbReference>
<keyword evidence="9 10" id="KW-0119">Carbohydrate metabolism</keyword>
<dbReference type="InterPro" id="IPR006439">
    <property type="entry name" value="HAD-SF_hydro_IA"/>
</dbReference>
<evidence type="ECO:0000256" key="1">
    <source>
        <dbReference type="ARBA" id="ARBA00000830"/>
    </source>
</evidence>
<dbReference type="InterPro" id="IPR037512">
    <property type="entry name" value="PGPase_prok"/>
</dbReference>
<dbReference type="InterPro" id="IPR036412">
    <property type="entry name" value="HAD-like_sf"/>
</dbReference>
<comment type="function">
    <text evidence="10">Specifically catalyzes the dephosphorylation of 2-phosphoglycolate. Is involved in the dissimilation of the intracellular 2-phosphoglycolate formed during the DNA repair of 3'-phosphoglycolate ends, a major class of DNA lesions induced by oxidative stress.</text>
</comment>
<dbReference type="UniPathway" id="UPA00865">
    <property type="reaction ID" value="UER00834"/>
</dbReference>
<dbReference type="InterPro" id="IPR050155">
    <property type="entry name" value="HAD-like_hydrolase_sf"/>
</dbReference>
<protein>
    <recommendedName>
        <fullName evidence="5 10">Phosphoglycolate phosphatase</fullName>
        <shortName evidence="10">PGP</shortName>
        <shortName evidence="10">PGPase</shortName>
        <ecNumber evidence="5 10">3.1.3.18</ecNumber>
    </recommendedName>
</protein>
<dbReference type="Pfam" id="PF13419">
    <property type="entry name" value="HAD_2"/>
    <property type="match status" value="1"/>
</dbReference>
<keyword evidence="6 10" id="KW-0479">Metal-binding</keyword>
<evidence type="ECO:0000256" key="10">
    <source>
        <dbReference type="HAMAP-Rule" id="MF_00495"/>
    </source>
</evidence>
<dbReference type="EMBL" id="JACLQD010000002">
    <property type="protein sequence ID" value="MBC2835772.1"/>
    <property type="molecule type" value="Genomic_DNA"/>
</dbReference>
<proteinExistence type="inferred from homology"/>
<gene>
    <name evidence="11" type="primary">gph</name>
    <name evidence="11" type="ORF">H7F16_09680</name>
</gene>
<comment type="caution">
    <text evidence="11">The sequence shown here is derived from an EMBL/GenBank/DDBJ whole genome shotgun (WGS) entry which is preliminary data.</text>
</comment>
<comment type="cofactor">
    <cofactor evidence="2 10">
        <name>Mg(2+)</name>
        <dbReference type="ChEBI" id="CHEBI:18420"/>
    </cofactor>
</comment>
<dbReference type="GO" id="GO:0046872">
    <property type="term" value="F:metal ion binding"/>
    <property type="evidence" value="ECO:0007669"/>
    <property type="project" value="UniProtKB-KW"/>
</dbReference>
<evidence type="ECO:0000313" key="11">
    <source>
        <dbReference type="EMBL" id="MBC2835772.1"/>
    </source>
</evidence>
<dbReference type="GO" id="GO:0006281">
    <property type="term" value="P:DNA repair"/>
    <property type="evidence" value="ECO:0007669"/>
    <property type="project" value="TreeGrafter"/>
</dbReference>
<feature type="active site" description="Nucleophile" evidence="10">
    <location>
        <position position="53"/>
    </location>
</feature>
<dbReference type="NCBIfam" id="TIGR01549">
    <property type="entry name" value="HAD-SF-IA-v1"/>
    <property type="match status" value="1"/>
</dbReference>
<dbReference type="SFLD" id="SFLDS00003">
    <property type="entry name" value="Haloacid_Dehalogenase"/>
    <property type="match status" value="1"/>
</dbReference>
<evidence type="ECO:0000313" key="12">
    <source>
        <dbReference type="Proteomes" id="UP000555411"/>
    </source>
</evidence>
<evidence type="ECO:0000256" key="9">
    <source>
        <dbReference type="ARBA" id="ARBA00023277"/>
    </source>
</evidence>
<feature type="binding site" evidence="10">
    <location>
        <position position="53"/>
    </location>
    <ligand>
        <name>Mg(2+)</name>
        <dbReference type="ChEBI" id="CHEBI:18420"/>
    </ligand>
</feature>
<dbReference type="Gene3D" id="3.40.50.1000">
    <property type="entry name" value="HAD superfamily/HAD-like"/>
    <property type="match status" value="1"/>
</dbReference>
<accession>A0A842I6S0</accession>
<keyword evidence="8 10" id="KW-0460">Magnesium</keyword>
<dbReference type="GO" id="GO:0005829">
    <property type="term" value="C:cytosol"/>
    <property type="evidence" value="ECO:0007669"/>
    <property type="project" value="TreeGrafter"/>
</dbReference>
<dbReference type="AlphaFoldDB" id="A0A842I6S0"/>
<evidence type="ECO:0000256" key="8">
    <source>
        <dbReference type="ARBA" id="ARBA00022842"/>
    </source>
</evidence>
<dbReference type="Gene3D" id="1.10.150.240">
    <property type="entry name" value="Putative phosphatase, domain 2"/>
    <property type="match status" value="1"/>
</dbReference>
<dbReference type="InterPro" id="IPR041492">
    <property type="entry name" value="HAD_2"/>
</dbReference>
<reference evidence="11 12" key="1">
    <citation type="journal article" date="2017" name="Int. J. Syst. Evol. Microbiol.">
        <title>Gemmobacter straminiformis sp. nov., isolated from an artificial fountain.</title>
        <authorList>
            <person name="Kang J.Y."/>
            <person name="Kim M.J."/>
            <person name="Chun J."/>
            <person name="Son K.P."/>
            <person name="Jahng K.Y."/>
        </authorList>
    </citation>
    <scope>NUCLEOTIDE SEQUENCE [LARGE SCALE GENOMIC DNA]</scope>
    <source>
        <strain evidence="11 12">CAM-8</strain>
    </source>
</reference>
<evidence type="ECO:0000256" key="4">
    <source>
        <dbReference type="ARBA" id="ARBA00006171"/>
    </source>
</evidence>
<evidence type="ECO:0000256" key="2">
    <source>
        <dbReference type="ARBA" id="ARBA00001946"/>
    </source>
</evidence>
<dbReference type="GO" id="GO:0008967">
    <property type="term" value="F:phosphoglycolate phosphatase activity"/>
    <property type="evidence" value="ECO:0007669"/>
    <property type="project" value="UniProtKB-UniRule"/>
</dbReference>
<dbReference type="SFLD" id="SFLDG01129">
    <property type="entry name" value="C1.5:_HAD__Beta-PGM__Phosphata"/>
    <property type="match status" value="1"/>
</dbReference>
<comment type="catalytic activity">
    <reaction evidence="1 10">
        <text>2-phosphoglycolate + H2O = glycolate + phosphate</text>
        <dbReference type="Rhea" id="RHEA:14369"/>
        <dbReference type="ChEBI" id="CHEBI:15377"/>
        <dbReference type="ChEBI" id="CHEBI:29805"/>
        <dbReference type="ChEBI" id="CHEBI:43474"/>
        <dbReference type="ChEBI" id="CHEBI:58033"/>
        <dbReference type="EC" id="3.1.3.18"/>
    </reaction>
</comment>
<sequence>MGSRAAALAGRTRDVCALCSGRSGRGIGRAAVASGETRQPVDGAVRVRAVLFDLDGTLVDSAPDIHAGVNAILAEEGVAPLPFATVRGFIGGGVPVLMTRVIAATGMEPARHGALCARFVERYEHDPGGLTRPYEGVEEALDALADLPLGLCTNKPEGPTRALLSHLGWQGRFSVIVGGDTLPVRKPDPAPLHEAMRRIGGGEVLFVGDSEVDAETARSAGVPLLLFTQGYRSTEVAALPHLAAFDHWSALPALVRGR</sequence>
<name>A0A842I6S0_9RHOB</name>
<evidence type="ECO:0000256" key="5">
    <source>
        <dbReference type="ARBA" id="ARBA00013078"/>
    </source>
</evidence>
<feature type="binding site" evidence="10">
    <location>
        <position position="209"/>
    </location>
    <ligand>
        <name>Mg(2+)</name>
        <dbReference type="ChEBI" id="CHEBI:18420"/>
    </ligand>
</feature>
<evidence type="ECO:0000256" key="6">
    <source>
        <dbReference type="ARBA" id="ARBA00022723"/>
    </source>
</evidence>
<dbReference type="SUPFAM" id="SSF56784">
    <property type="entry name" value="HAD-like"/>
    <property type="match status" value="1"/>
</dbReference>
<evidence type="ECO:0000256" key="3">
    <source>
        <dbReference type="ARBA" id="ARBA00004818"/>
    </source>
</evidence>
<dbReference type="GO" id="GO:0005975">
    <property type="term" value="P:carbohydrate metabolic process"/>
    <property type="evidence" value="ECO:0007669"/>
    <property type="project" value="InterPro"/>
</dbReference>
<comment type="pathway">
    <text evidence="3 10">Organic acid metabolism; glycolate biosynthesis; glycolate from 2-phosphoglycolate: step 1/1.</text>
</comment>
<dbReference type="EC" id="3.1.3.18" evidence="5 10"/>
<dbReference type="PANTHER" id="PTHR43434">
    <property type="entry name" value="PHOSPHOGLYCOLATE PHOSPHATASE"/>
    <property type="match status" value="1"/>
</dbReference>
<keyword evidence="12" id="KW-1185">Reference proteome</keyword>
<organism evidence="11 12">
    <name type="scientific">Paragemmobacter straminiformis</name>
    <dbReference type="NCBI Taxonomy" id="2045119"/>
    <lineage>
        <taxon>Bacteria</taxon>
        <taxon>Pseudomonadati</taxon>
        <taxon>Pseudomonadota</taxon>
        <taxon>Alphaproteobacteria</taxon>
        <taxon>Rhodobacterales</taxon>
        <taxon>Paracoccaceae</taxon>
        <taxon>Paragemmobacter</taxon>
    </lineage>
</organism>
<dbReference type="Proteomes" id="UP000555411">
    <property type="component" value="Unassembled WGS sequence"/>
</dbReference>
<dbReference type="HAMAP" id="MF_00495">
    <property type="entry name" value="GPH_hydrolase_bact"/>
    <property type="match status" value="1"/>
</dbReference>
<dbReference type="InterPro" id="IPR023214">
    <property type="entry name" value="HAD_sf"/>
</dbReference>
<evidence type="ECO:0000256" key="7">
    <source>
        <dbReference type="ARBA" id="ARBA00022801"/>
    </source>
</evidence>
<keyword evidence="7 10" id="KW-0378">Hydrolase</keyword>
<comment type="similarity">
    <text evidence="4 10">Belongs to the HAD-like hydrolase superfamily. CbbY/CbbZ/Gph/YieH family.</text>
</comment>